<dbReference type="EMBL" id="JALLPJ020000557">
    <property type="protein sequence ID" value="KAL3788634.1"/>
    <property type="molecule type" value="Genomic_DNA"/>
</dbReference>
<name>A0ABD3PKP0_9STRA</name>
<dbReference type="Pfam" id="PF09826">
    <property type="entry name" value="Beta_propel"/>
    <property type="match status" value="1"/>
</dbReference>
<keyword evidence="2" id="KW-0472">Membrane</keyword>
<comment type="caution">
    <text evidence="3">The sequence shown here is derived from an EMBL/GenBank/DDBJ whole genome shotgun (WGS) entry which is preliminary data.</text>
</comment>
<gene>
    <name evidence="3" type="ORF">ACHAWO_011850</name>
</gene>
<evidence type="ECO:0000313" key="4">
    <source>
        <dbReference type="Proteomes" id="UP001530400"/>
    </source>
</evidence>
<feature type="region of interest" description="Disordered" evidence="1">
    <location>
        <begin position="1"/>
        <end position="39"/>
    </location>
</feature>
<feature type="compositionally biased region" description="Polar residues" evidence="1">
    <location>
        <begin position="7"/>
        <end position="39"/>
    </location>
</feature>
<keyword evidence="2" id="KW-0812">Transmembrane</keyword>
<feature type="compositionally biased region" description="Polar residues" evidence="1">
    <location>
        <begin position="209"/>
        <end position="232"/>
    </location>
</feature>
<dbReference type="Proteomes" id="UP001530400">
    <property type="component" value="Unassembled WGS sequence"/>
</dbReference>
<organism evidence="3 4">
    <name type="scientific">Cyclotella atomus</name>
    <dbReference type="NCBI Taxonomy" id="382360"/>
    <lineage>
        <taxon>Eukaryota</taxon>
        <taxon>Sar</taxon>
        <taxon>Stramenopiles</taxon>
        <taxon>Ochrophyta</taxon>
        <taxon>Bacillariophyta</taxon>
        <taxon>Coscinodiscophyceae</taxon>
        <taxon>Thalassiosirophycidae</taxon>
        <taxon>Stephanodiscales</taxon>
        <taxon>Stephanodiscaceae</taxon>
        <taxon>Cyclotella</taxon>
    </lineage>
</organism>
<reference evidence="3 4" key="1">
    <citation type="submission" date="2024-10" db="EMBL/GenBank/DDBJ databases">
        <title>Updated reference genomes for cyclostephanoid diatoms.</title>
        <authorList>
            <person name="Roberts W.R."/>
            <person name="Alverson A.J."/>
        </authorList>
    </citation>
    <scope>NUCLEOTIDE SEQUENCE [LARGE SCALE GENOMIC DNA]</scope>
    <source>
        <strain evidence="3 4">AJA010-31</strain>
    </source>
</reference>
<sequence>MAENYLWDNQSPNPTSDVENPSPAANDTAESPSNPVQDRAFSTSKAVKVALGLTAVAGAVALGVVLGLNSSSDETKVIQAASSASAVNTVVAENNGSGKATKSINQDFSASSGPLEAKVKMVSSSITNGYETCSDLEKEITEALKLYMINYIKSEAENSEMYANCDPDNENWYWEYYGYDDYYYHDHYNNETAEANETVTTKKGIPRSSIKQTRSSLPLSLQKQTRSSNQSVHTKKNSKDDKTSRSKRSGGAEGSGFEQNSQNDNVNERDKVVSDGSFIYAAYGDVLQVWSADGSTEEVSITRMPGDVKDCDWNTTEPCTSSSKPSIQALFLGNGRLTAVVSQYLYDYGTSETDQAQPIITDYGTKLAVVVYDVSIVTLGSPLKELAYEELTGSFMDGGSIGNGDKTVIATSTSINTWVMVEDISRSQPQYCGLNTTAYTELAKSTAESQVASLAKQMVTELELVNDCSSIVQVSSMLDGSIDNVHDLTESDFLLGYFVQLYTLDVSSADGDIPSTVSGSFSPSYGNLFLTDDFIALPSSIYSYNSTTESSSYSTFILGFDLSADGDFKPSSFGHIPGEMYSNYRMDKKDGYLRLLPYSTFTDDTWTSTYLSKIYVLELPSASGAMSLVGESKLFGEDGSYFVASSRFSGDLAFISGDVYSYVNQLPFVVVDLSDPTSPKTVGSLQVDCILSYLEEIDVNGASYILGIGTETDTTTYERFLVLALIDVSTPSEPKLAAYHKSESGSYTDATYDFLSIRYFDGSLIIPLQTSKYNETTFTFTYKNEFIVYDISETDITPAFDVTHPTVDNYCYYDAAVPSRSFVFNSELTTIKDHTAIKTDMAGNVLSELDLDKGFNYSVCPDYDYYYYDVGYPAYAYNDDAEEDTDDST</sequence>
<accession>A0ABD3PKP0</accession>
<keyword evidence="2" id="KW-1133">Transmembrane helix</keyword>
<dbReference type="InterPro" id="IPR019198">
    <property type="entry name" value="Beta_propeller_containing"/>
</dbReference>
<protein>
    <submittedName>
        <fullName evidence="3">Uncharacterized protein</fullName>
    </submittedName>
</protein>
<feature type="region of interest" description="Disordered" evidence="1">
    <location>
        <begin position="196"/>
        <end position="266"/>
    </location>
</feature>
<evidence type="ECO:0000256" key="2">
    <source>
        <dbReference type="SAM" id="Phobius"/>
    </source>
</evidence>
<evidence type="ECO:0000256" key="1">
    <source>
        <dbReference type="SAM" id="MobiDB-lite"/>
    </source>
</evidence>
<keyword evidence="4" id="KW-1185">Reference proteome</keyword>
<evidence type="ECO:0000313" key="3">
    <source>
        <dbReference type="EMBL" id="KAL3788634.1"/>
    </source>
</evidence>
<feature type="transmembrane region" description="Helical" evidence="2">
    <location>
        <begin position="49"/>
        <end position="68"/>
    </location>
</feature>
<dbReference type="AlphaFoldDB" id="A0ABD3PKP0"/>
<proteinExistence type="predicted"/>